<sequence length="338" mass="37674">MRRPRTLRVLFKFPSALSTTRLHIFTCTARGEGCMRFRNEGVLKRDANTDLRESDGAGCRFCSRRCPRELSKCGISSSESELKAESPSKLEPETEFKAEPRSGSRLTTRWRTMGRYCQIFGSMQKNRISGAVHVCPEPAKLDNRIQDSILTNVYELTALTETEDRQPERKQSLHQQPVFPATSDVTQFESIGPSNWNTGLRARRGVRPGRSALALAQDNRRAKGEARNLSRPRQLSCRDVLPATCPEKTDQCAIQGTARSMQLGLSLKLFDESSRSLDSSLVRALWSVAALWRSYFFTEPCLSCPAISSASFRGLLDSFCFSHFSDPNCAAGGSSRAA</sequence>
<reference evidence="2 3" key="1">
    <citation type="journal article" date="2019" name="Commun. Biol.">
        <title>The bagworm genome reveals a unique fibroin gene that provides high tensile strength.</title>
        <authorList>
            <person name="Kono N."/>
            <person name="Nakamura H."/>
            <person name="Ohtoshi R."/>
            <person name="Tomita M."/>
            <person name="Numata K."/>
            <person name="Arakawa K."/>
        </authorList>
    </citation>
    <scope>NUCLEOTIDE SEQUENCE [LARGE SCALE GENOMIC DNA]</scope>
</reference>
<feature type="region of interest" description="Disordered" evidence="1">
    <location>
        <begin position="81"/>
        <end position="104"/>
    </location>
</feature>
<organism evidence="2 3">
    <name type="scientific">Eumeta variegata</name>
    <name type="common">Bagworm moth</name>
    <name type="synonym">Eumeta japonica</name>
    <dbReference type="NCBI Taxonomy" id="151549"/>
    <lineage>
        <taxon>Eukaryota</taxon>
        <taxon>Metazoa</taxon>
        <taxon>Ecdysozoa</taxon>
        <taxon>Arthropoda</taxon>
        <taxon>Hexapoda</taxon>
        <taxon>Insecta</taxon>
        <taxon>Pterygota</taxon>
        <taxon>Neoptera</taxon>
        <taxon>Endopterygota</taxon>
        <taxon>Lepidoptera</taxon>
        <taxon>Glossata</taxon>
        <taxon>Ditrysia</taxon>
        <taxon>Tineoidea</taxon>
        <taxon>Psychidae</taxon>
        <taxon>Oiketicinae</taxon>
        <taxon>Eumeta</taxon>
    </lineage>
</organism>
<proteinExistence type="predicted"/>
<gene>
    <name evidence="2" type="ORF">EVAR_74984_1</name>
</gene>
<keyword evidence="3" id="KW-1185">Reference proteome</keyword>
<comment type="caution">
    <text evidence="2">The sequence shown here is derived from an EMBL/GenBank/DDBJ whole genome shotgun (WGS) entry which is preliminary data.</text>
</comment>
<evidence type="ECO:0000256" key="1">
    <source>
        <dbReference type="SAM" id="MobiDB-lite"/>
    </source>
</evidence>
<name>A0A4C1VAP1_EUMVA</name>
<dbReference type="AlphaFoldDB" id="A0A4C1VAP1"/>
<feature type="compositionally biased region" description="Basic and acidic residues" evidence="1">
    <location>
        <begin position="81"/>
        <end position="102"/>
    </location>
</feature>
<evidence type="ECO:0000313" key="2">
    <source>
        <dbReference type="EMBL" id="GBP35659.1"/>
    </source>
</evidence>
<accession>A0A4C1VAP1</accession>
<evidence type="ECO:0000313" key="3">
    <source>
        <dbReference type="Proteomes" id="UP000299102"/>
    </source>
</evidence>
<dbReference type="Proteomes" id="UP000299102">
    <property type="component" value="Unassembled WGS sequence"/>
</dbReference>
<dbReference type="EMBL" id="BGZK01000307">
    <property type="protein sequence ID" value="GBP35659.1"/>
    <property type="molecule type" value="Genomic_DNA"/>
</dbReference>
<protein>
    <submittedName>
        <fullName evidence="2">Uncharacterized protein</fullName>
    </submittedName>
</protein>